<sequence>MVRVYWKRNHRMEVHKLPSVEFYGIKHIVRIDNLIGSGRSGKVYRVAANGSSFVAVKRKWNSRELDQKLEKEFLAEVEI</sequence>
<keyword evidence="1" id="KW-0547">Nucleotide-binding</keyword>
<keyword evidence="1" id="KW-0067">ATP-binding</keyword>
<dbReference type="AlphaFoldDB" id="A0AAD6JL49"/>
<dbReference type="InterPro" id="IPR011009">
    <property type="entry name" value="Kinase-like_dom_sf"/>
</dbReference>
<dbReference type="Proteomes" id="UP001162972">
    <property type="component" value="Chromosome 6"/>
</dbReference>
<evidence type="ECO:0000313" key="2">
    <source>
        <dbReference type="EMBL" id="KAJ6407094.1"/>
    </source>
</evidence>
<dbReference type="Gene3D" id="3.30.200.20">
    <property type="entry name" value="Phosphorylase Kinase, domain 1"/>
    <property type="match status" value="1"/>
</dbReference>
<evidence type="ECO:0008006" key="4">
    <source>
        <dbReference type="Google" id="ProtNLM"/>
    </source>
</evidence>
<reference evidence="2 3" key="1">
    <citation type="journal article" date="2023" name="Int. J. Mol. Sci.">
        <title>De Novo Assembly and Annotation of 11 Diverse Shrub Willow (Salix) Genomes Reveals Novel Gene Organization in Sex-Linked Regions.</title>
        <authorList>
            <person name="Hyden B."/>
            <person name="Feng K."/>
            <person name="Yates T.B."/>
            <person name="Jawdy S."/>
            <person name="Cereghino C."/>
            <person name="Smart L.B."/>
            <person name="Muchero W."/>
        </authorList>
    </citation>
    <scope>NUCLEOTIDE SEQUENCE [LARGE SCALE GENOMIC DNA]</scope>
    <source>
        <tissue evidence="2">Shoot tip</tissue>
    </source>
</reference>
<dbReference type="EMBL" id="JAPFFJ010000016">
    <property type="protein sequence ID" value="KAJ6407094.1"/>
    <property type="molecule type" value="Genomic_DNA"/>
</dbReference>
<gene>
    <name evidence="2" type="ORF">OIU84_010579</name>
</gene>
<dbReference type="SUPFAM" id="SSF56112">
    <property type="entry name" value="Protein kinase-like (PK-like)"/>
    <property type="match status" value="1"/>
</dbReference>
<organism evidence="2 3">
    <name type="scientific">Salix udensis</name>
    <dbReference type="NCBI Taxonomy" id="889485"/>
    <lineage>
        <taxon>Eukaryota</taxon>
        <taxon>Viridiplantae</taxon>
        <taxon>Streptophyta</taxon>
        <taxon>Embryophyta</taxon>
        <taxon>Tracheophyta</taxon>
        <taxon>Spermatophyta</taxon>
        <taxon>Magnoliopsida</taxon>
        <taxon>eudicotyledons</taxon>
        <taxon>Gunneridae</taxon>
        <taxon>Pentapetalae</taxon>
        <taxon>rosids</taxon>
        <taxon>fabids</taxon>
        <taxon>Malpighiales</taxon>
        <taxon>Salicaceae</taxon>
        <taxon>Saliceae</taxon>
        <taxon>Salix</taxon>
    </lineage>
</organism>
<proteinExistence type="predicted"/>
<accession>A0AAD6JL49</accession>
<protein>
    <recommendedName>
        <fullName evidence="4">Protein kinase domain-containing protein</fullName>
    </recommendedName>
</protein>
<name>A0AAD6JL49_9ROSI</name>
<dbReference type="InterPro" id="IPR017441">
    <property type="entry name" value="Protein_kinase_ATP_BS"/>
</dbReference>
<keyword evidence="3" id="KW-1185">Reference proteome</keyword>
<dbReference type="PROSITE" id="PS00107">
    <property type="entry name" value="PROTEIN_KINASE_ATP"/>
    <property type="match status" value="1"/>
</dbReference>
<feature type="binding site" evidence="1">
    <location>
        <position position="57"/>
    </location>
    <ligand>
        <name>ATP</name>
        <dbReference type="ChEBI" id="CHEBI:30616"/>
    </ligand>
</feature>
<dbReference type="GO" id="GO:0005524">
    <property type="term" value="F:ATP binding"/>
    <property type="evidence" value="ECO:0007669"/>
    <property type="project" value="UniProtKB-UniRule"/>
</dbReference>
<evidence type="ECO:0000313" key="3">
    <source>
        <dbReference type="Proteomes" id="UP001162972"/>
    </source>
</evidence>
<comment type="caution">
    <text evidence="2">The sequence shown here is derived from an EMBL/GenBank/DDBJ whole genome shotgun (WGS) entry which is preliminary data.</text>
</comment>
<evidence type="ECO:0000256" key="1">
    <source>
        <dbReference type="PROSITE-ProRule" id="PRU10141"/>
    </source>
</evidence>